<dbReference type="Proteomes" id="UP001190700">
    <property type="component" value="Unassembled WGS sequence"/>
</dbReference>
<accession>A0AAE0FKF5</accession>
<dbReference type="EMBL" id="LGRX02016889">
    <property type="protein sequence ID" value="KAK3261446.1"/>
    <property type="molecule type" value="Genomic_DNA"/>
</dbReference>
<dbReference type="AlphaFoldDB" id="A0AAE0FKF5"/>
<evidence type="ECO:0000313" key="2">
    <source>
        <dbReference type="EMBL" id="KAK3261446.1"/>
    </source>
</evidence>
<proteinExistence type="predicted"/>
<evidence type="ECO:0008006" key="4">
    <source>
        <dbReference type="Google" id="ProtNLM"/>
    </source>
</evidence>
<comment type="caution">
    <text evidence="2">The sequence shown here is derived from an EMBL/GenBank/DDBJ whole genome shotgun (WGS) entry which is preliminary data.</text>
</comment>
<evidence type="ECO:0000256" key="1">
    <source>
        <dbReference type="SAM" id="MobiDB-lite"/>
    </source>
</evidence>
<evidence type="ECO:0000313" key="3">
    <source>
        <dbReference type="Proteomes" id="UP001190700"/>
    </source>
</evidence>
<keyword evidence="3" id="KW-1185">Reference proteome</keyword>
<protein>
    <recommendedName>
        <fullName evidence="4">ACT domain-containing protein</fullName>
    </recommendedName>
</protein>
<feature type="region of interest" description="Disordered" evidence="1">
    <location>
        <begin position="70"/>
        <end position="90"/>
    </location>
</feature>
<reference evidence="2 3" key="1">
    <citation type="journal article" date="2015" name="Genome Biol. Evol.">
        <title>Comparative Genomics of a Bacterivorous Green Alga Reveals Evolutionary Causalities and Consequences of Phago-Mixotrophic Mode of Nutrition.</title>
        <authorList>
            <person name="Burns J.A."/>
            <person name="Paasch A."/>
            <person name="Narechania A."/>
            <person name="Kim E."/>
        </authorList>
    </citation>
    <scope>NUCLEOTIDE SEQUENCE [LARGE SCALE GENOMIC DNA]</scope>
    <source>
        <strain evidence="2 3">PLY_AMNH</strain>
    </source>
</reference>
<organism evidence="2 3">
    <name type="scientific">Cymbomonas tetramitiformis</name>
    <dbReference type="NCBI Taxonomy" id="36881"/>
    <lineage>
        <taxon>Eukaryota</taxon>
        <taxon>Viridiplantae</taxon>
        <taxon>Chlorophyta</taxon>
        <taxon>Pyramimonadophyceae</taxon>
        <taxon>Pyramimonadales</taxon>
        <taxon>Pyramimonadaceae</taxon>
        <taxon>Cymbomonas</taxon>
    </lineage>
</organism>
<name>A0AAE0FKF5_9CHLO</name>
<sequence>MCGGEPERLLYPTSLAGPAVPPGQAPCFGMVWVILDIPLIYSAMSALEHSRLQTDDLKVAVMKFVAPKESEEGIPPEIPPPAASLSQRMTKEDPAGYQYRHLKLVGEQRPGILHQVFELIDNKGITLVH</sequence>
<gene>
    <name evidence="2" type="ORF">CYMTET_29646</name>
</gene>